<organism evidence="2 3">
    <name type="scientific">Xenoophorus captivus</name>
    <dbReference type="NCBI Taxonomy" id="1517983"/>
    <lineage>
        <taxon>Eukaryota</taxon>
        <taxon>Metazoa</taxon>
        <taxon>Chordata</taxon>
        <taxon>Craniata</taxon>
        <taxon>Vertebrata</taxon>
        <taxon>Euteleostomi</taxon>
        <taxon>Actinopterygii</taxon>
        <taxon>Neopterygii</taxon>
        <taxon>Teleostei</taxon>
        <taxon>Neoteleostei</taxon>
        <taxon>Acanthomorphata</taxon>
        <taxon>Ovalentaria</taxon>
        <taxon>Atherinomorphae</taxon>
        <taxon>Cyprinodontiformes</taxon>
        <taxon>Goodeidae</taxon>
        <taxon>Xenoophorus</taxon>
    </lineage>
</organism>
<gene>
    <name evidence="2" type="ORF">XENOCAPTIV_029097</name>
</gene>
<evidence type="ECO:0000313" key="2">
    <source>
        <dbReference type="EMBL" id="MEQ2197415.1"/>
    </source>
</evidence>
<keyword evidence="3" id="KW-1185">Reference proteome</keyword>
<name>A0ABV0QNJ6_9TELE</name>
<accession>A0ABV0QNJ6</accession>
<reference evidence="2 3" key="1">
    <citation type="submission" date="2021-06" db="EMBL/GenBank/DDBJ databases">
        <authorList>
            <person name="Palmer J.M."/>
        </authorList>
    </citation>
    <scope>NUCLEOTIDE SEQUENCE [LARGE SCALE GENOMIC DNA]</scope>
    <source>
        <strain evidence="2 3">XC_2019</strain>
        <tissue evidence="2">Muscle</tissue>
    </source>
</reference>
<comment type="caution">
    <text evidence="2">The sequence shown here is derived from an EMBL/GenBank/DDBJ whole genome shotgun (WGS) entry which is preliminary data.</text>
</comment>
<sequence length="117" mass="13097">LNASVRKHNRLKGNWPLVTRPTSGPRERFLLTATRTNLTMSRRRSTGDLVPRDITEILAREARVQRGQKKSGSSLGQAFGWLRKSRRKKNLGNGLDRIPTGMANNKLGLHNQEAAKG</sequence>
<dbReference type="Proteomes" id="UP001434883">
    <property type="component" value="Unassembled WGS sequence"/>
</dbReference>
<feature type="non-terminal residue" evidence="2">
    <location>
        <position position="1"/>
    </location>
</feature>
<proteinExistence type="predicted"/>
<evidence type="ECO:0000256" key="1">
    <source>
        <dbReference type="SAM" id="MobiDB-lite"/>
    </source>
</evidence>
<feature type="region of interest" description="Disordered" evidence="1">
    <location>
        <begin position="89"/>
        <end position="117"/>
    </location>
</feature>
<protein>
    <submittedName>
        <fullName evidence="2">Uncharacterized protein</fullName>
    </submittedName>
</protein>
<evidence type="ECO:0000313" key="3">
    <source>
        <dbReference type="Proteomes" id="UP001434883"/>
    </source>
</evidence>
<dbReference type="EMBL" id="JAHRIN010017630">
    <property type="protein sequence ID" value="MEQ2197415.1"/>
    <property type="molecule type" value="Genomic_DNA"/>
</dbReference>